<sequence length="86" mass="9705">MQRTLGHIASLWLLLLTFETTARSICDEMDSNCLPAYFAFMNDKNNFPPLTSTASVGHPNLSYFWLTSVVVVYVALFHLTSTVFAR</sequence>
<keyword evidence="2" id="KW-0732">Signal</keyword>
<evidence type="ECO:0000256" key="1">
    <source>
        <dbReference type="SAM" id="Phobius"/>
    </source>
</evidence>
<dbReference type="EMBL" id="MCGO01000066">
    <property type="protein sequence ID" value="ORY33881.1"/>
    <property type="molecule type" value="Genomic_DNA"/>
</dbReference>
<proteinExistence type="predicted"/>
<evidence type="ECO:0000256" key="2">
    <source>
        <dbReference type="SAM" id="SignalP"/>
    </source>
</evidence>
<accession>A0A1Y2BGD6</accession>
<gene>
    <name evidence="3" type="ORF">BCR33DRAFT_517333</name>
</gene>
<evidence type="ECO:0000313" key="3">
    <source>
        <dbReference type="EMBL" id="ORY33881.1"/>
    </source>
</evidence>
<organism evidence="3 4">
    <name type="scientific">Rhizoclosmatium globosum</name>
    <dbReference type="NCBI Taxonomy" id="329046"/>
    <lineage>
        <taxon>Eukaryota</taxon>
        <taxon>Fungi</taxon>
        <taxon>Fungi incertae sedis</taxon>
        <taxon>Chytridiomycota</taxon>
        <taxon>Chytridiomycota incertae sedis</taxon>
        <taxon>Chytridiomycetes</taxon>
        <taxon>Chytridiales</taxon>
        <taxon>Chytriomycetaceae</taxon>
        <taxon>Rhizoclosmatium</taxon>
    </lineage>
</organism>
<keyword evidence="1" id="KW-0812">Transmembrane</keyword>
<name>A0A1Y2BGD6_9FUNG</name>
<feature type="signal peptide" evidence="2">
    <location>
        <begin position="1"/>
        <end position="22"/>
    </location>
</feature>
<keyword evidence="4" id="KW-1185">Reference proteome</keyword>
<dbReference type="AlphaFoldDB" id="A0A1Y2BGD6"/>
<comment type="caution">
    <text evidence="3">The sequence shown here is derived from an EMBL/GenBank/DDBJ whole genome shotgun (WGS) entry which is preliminary data.</text>
</comment>
<protein>
    <submittedName>
        <fullName evidence="3">Uncharacterized protein</fullName>
    </submittedName>
</protein>
<keyword evidence="1" id="KW-1133">Transmembrane helix</keyword>
<feature type="transmembrane region" description="Helical" evidence="1">
    <location>
        <begin position="63"/>
        <end position="85"/>
    </location>
</feature>
<reference evidence="3 4" key="1">
    <citation type="submission" date="2016-07" db="EMBL/GenBank/DDBJ databases">
        <title>Pervasive Adenine N6-methylation of Active Genes in Fungi.</title>
        <authorList>
            <consortium name="DOE Joint Genome Institute"/>
            <person name="Mondo S.J."/>
            <person name="Dannebaum R.O."/>
            <person name="Kuo R.C."/>
            <person name="Labutti K."/>
            <person name="Haridas S."/>
            <person name="Kuo A."/>
            <person name="Salamov A."/>
            <person name="Ahrendt S.R."/>
            <person name="Lipzen A."/>
            <person name="Sullivan W."/>
            <person name="Andreopoulos W.B."/>
            <person name="Clum A."/>
            <person name="Lindquist E."/>
            <person name="Daum C."/>
            <person name="Ramamoorthy G.K."/>
            <person name="Gryganskyi A."/>
            <person name="Culley D."/>
            <person name="Magnuson J.K."/>
            <person name="James T.Y."/>
            <person name="O'Malley M.A."/>
            <person name="Stajich J.E."/>
            <person name="Spatafora J.W."/>
            <person name="Visel A."/>
            <person name="Grigoriev I.V."/>
        </authorList>
    </citation>
    <scope>NUCLEOTIDE SEQUENCE [LARGE SCALE GENOMIC DNA]</scope>
    <source>
        <strain evidence="3 4">JEL800</strain>
    </source>
</reference>
<feature type="chain" id="PRO_5012372669" evidence="2">
    <location>
        <begin position="23"/>
        <end position="86"/>
    </location>
</feature>
<keyword evidence="1" id="KW-0472">Membrane</keyword>
<evidence type="ECO:0000313" key="4">
    <source>
        <dbReference type="Proteomes" id="UP000193642"/>
    </source>
</evidence>
<dbReference type="Proteomes" id="UP000193642">
    <property type="component" value="Unassembled WGS sequence"/>
</dbReference>